<dbReference type="PIRSF" id="PIRSF003161">
    <property type="entry name" value="FliG"/>
    <property type="match status" value="1"/>
</dbReference>
<dbReference type="InterPro" id="IPR023087">
    <property type="entry name" value="Flg_Motor_Flig_C"/>
</dbReference>
<dbReference type="NCBIfam" id="TIGR00207">
    <property type="entry name" value="fliG"/>
    <property type="match status" value="1"/>
</dbReference>
<evidence type="ECO:0000256" key="2">
    <source>
        <dbReference type="ARBA" id="ARBA00004515"/>
    </source>
</evidence>
<dbReference type="Gene3D" id="1.10.220.30">
    <property type="match status" value="3"/>
</dbReference>
<dbReference type="GO" id="GO:0006935">
    <property type="term" value="P:chemotaxis"/>
    <property type="evidence" value="ECO:0007669"/>
    <property type="project" value="UniProtKB-KW"/>
</dbReference>
<evidence type="ECO:0000256" key="9">
    <source>
        <dbReference type="ARBA" id="ARBA00023143"/>
    </source>
</evidence>
<evidence type="ECO:0000256" key="4">
    <source>
        <dbReference type="ARBA" id="ARBA00021870"/>
    </source>
</evidence>
<dbReference type="Proteomes" id="UP000006242">
    <property type="component" value="Unassembled WGS sequence"/>
</dbReference>
<dbReference type="GO" id="GO:0003774">
    <property type="term" value="F:cytoskeletal motor activity"/>
    <property type="evidence" value="ECO:0007669"/>
    <property type="project" value="InterPro"/>
</dbReference>
<comment type="caution">
    <text evidence="15">The sequence shown here is derived from an EMBL/GenBank/DDBJ whole genome shotgun (WGS) entry which is preliminary data.</text>
</comment>
<dbReference type="SUPFAM" id="SSF48029">
    <property type="entry name" value="FliG"/>
    <property type="match status" value="2"/>
</dbReference>
<evidence type="ECO:0000256" key="1">
    <source>
        <dbReference type="ARBA" id="ARBA00004117"/>
    </source>
</evidence>
<evidence type="ECO:0000256" key="10">
    <source>
        <dbReference type="ARBA" id="ARBA00025598"/>
    </source>
</evidence>
<keyword evidence="5 11" id="KW-1003">Cell membrane</keyword>
<keyword evidence="9 11" id="KW-0975">Bacterial flagellum</keyword>
<proteinExistence type="inferred from homology"/>
<dbReference type="InterPro" id="IPR028263">
    <property type="entry name" value="FliG_N"/>
</dbReference>
<feature type="domain" description="Flagellar motor switch protein FliG N-terminal" evidence="14">
    <location>
        <begin position="10"/>
        <end position="106"/>
    </location>
</feature>
<evidence type="ECO:0000259" key="14">
    <source>
        <dbReference type="Pfam" id="PF14842"/>
    </source>
</evidence>
<gene>
    <name evidence="15" type="primary">fliG</name>
    <name evidence="15" type="ORF">SSPSH_003377</name>
</gene>
<dbReference type="InterPro" id="IPR032779">
    <property type="entry name" value="FliG_M"/>
</dbReference>
<keyword evidence="15" id="KW-0966">Cell projection</keyword>
<dbReference type="InterPro" id="IPR011002">
    <property type="entry name" value="FliG_a-hlx"/>
</dbReference>
<comment type="similarity">
    <text evidence="3 11">Belongs to the FliG family.</text>
</comment>
<dbReference type="GO" id="GO:0009425">
    <property type="term" value="C:bacterial-type flagellum basal body"/>
    <property type="evidence" value="ECO:0007669"/>
    <property type="project" value="UniProtKB-SubCell"/>
</dbReference>
<dbReference type="GO" id="GO:0071973">
    <property type="term" value="P:bacterial-type flagellum-dependent cell motility"/>
    <property type="evidence" value="ECO:0007669"/>
    <property type="project" value="InterPro"/>
</dbReference>
<evidence type="ECO:0000256" key="6">
    <source>
        <dbReference type="ARBA" id="ARBA00022500"/>
    </source>
</evidence>
<dbReference type="eggNOG" id="COG1536">
    <property type="taxonomic scope" value="Bacteria"/>
</dbReference>
<dbReference type="FunFam" id="1.10.220.30:FF:000001">
    <property type="entry name" value="Flagellar motor switch protein FliG"/>
    <property type="match status" value="1"/>
</dbReference>
<dbReference type="InterPro" id="IPR000090">
    <property type="entry name" value="Flg_Motor_Flig"/>
</dbReference>
<accession>U2EI81</accession>
<keyword evidence="16" id="KW-1185">Reference proteome</keyword>
<evidence type="ECO:0000256" key="3">
    <source>
        <dbReference type="ARBA" id="ARBA00010299"/>
    </source>
</evidence>
<feature type="domain" description="Flagellar motor switch protein FliG middle" evidence="13">
    <location>
        <begin position="118"/>
        <end position="190"/>
    </location>
</feature>
<keyword evidence="15" id="KW-0969">Cilium</keyword>
<keyword evidence="8 11" id="KW-0472">Membrane</keyword>
<keyword evidence="6 11" id="KW-0145">Chemotaxis</keyword>
<dbReference type="AlphaFoldDB" id="U2EI81"/>
<dbReference type="Pfam" id="PF14842">
    <property type="entry name" value="FliG_N"/>
    <property type="match status" value="1"/>
</dbReference>
<evidence type="ECO:0000313" key="15">
    <source>
        <dbReference type="EMBL" id="ERJ17790.1"/>
    </source>
</evidence>
<dbReference type="PANTHER" id="PTHR30534">
    <property type="entry name" value="FLAGELLAR MOTOR SWITCH PROTEIN FLIG"/>
    <property type="match status" value="1"/>
</dbReference>
<sequence>MPRQMFNEAGSERGAILMMTLDEDTAADVFKHLSTRDAQELGMRMAHLRNISNEQISEVLNEFHEEFEQVSAVSMNSSEHIRSVLTKAMGAERAASLLEDIFDAQEGTGIDALNMMEPTVVAEMIRDEHPQIIATIMVHLERGQAAEVLMLFDEHLRNDVVLRVSTFSGVQPAALQELTEVLSGLLDGQNLKRSKMGGAQTAAEILNLMNSANEESVLESVRAHDDNLAQKIIDQMFVFEDLVSADDRTIQRLLQEVDQNSLVVALKGTPDELIARFTSNMANRAAEMLREDMELRGPIRVSQVETERKAILQTVRRLADAGEITLSKEDDEYV</sequence>
<dbReference type="Pfam" id="PF01706">
    <property type="entry name" value="FliG_C"/>
    <property type="match status" value="1"/>
</dbReference>
<evidence type="ECO:0000256" key="8">
    <source>
        <dbReference type="ARBA" id="ARBA00023136"/>
    </source>
</evidence>
<keyword evidence="7 11" id="KW-0283">Flagellar rotation</keyword>
<dbReference type="Pfam" id="PF14841">
    <property type="entry name" value="FliG_M"/>
    <property type="match status" value="1"/>
</dbReference>
<keyword evidence="15" id="KW-0282">Flagellum</keyword>
<feature type="domain" description="Flagellar motor switch protein FliG C-terminal" evidence="12">
    <location>
        <begin position="220"/>
        <end position="326"/>
    </location>
</feature>
<evidence type="ECO:0000259" key="12">
    <source>
        <dbReference type="Pfam" id="PF01706"/>
    </source>
</evidence>
<keyword evidence="11" id="KW-0997">Cell inner membrane</keyword>
<dbReference type="GO" id="GO:0005886">
    <property type="term" value="C:plasma membrane"/>
    <property type="evidence" value="ECO:0007669"/>
    <property type="project" value="UniProtKB-SubCell"/>
</dbReference>
<evidence type="ECO:0000256" key="7">
    <source>
        <dbReference type="ARBA" id="ARBA00022779"/>
    </source>
</evidence>
<reference evidence="15 16" key="2">
    <citation type="journal article" date="2013" name="PLoS ONE">
        <title>INDIGO - INtegrated Data Warehouse of MIcrobial GenOmes with Examples from the Red Sea Extremophiles.</title>
        <authorList>
            <person name="Alam I."/>
            <person name="Antunes A."/>
            <person name="Kamau A.A."/>
            <person name="Ba Alawi W."/>
            <person name="Kalkatawi M."/>
            <person name="Stingl U."/>
            <person name="Bajic V.B."/>
        </authorList>
    </citation>
    <scope>NUCLEOTIDE SEQUENCE [LARGE SCALE GENOMIC DNA]</scope>
    <source>
        <strain evidence="15 16">E1L3A</strain>
    </source>
</reference>
<comment type="function">
    <text evidence="10 11">FliG is one of three proteins (FliG, FliN, FliM) that forms the rotor-mounted switch complex (C ring), located at the base of the basal body. This complex interacts with the CheY and CheZ chemotaxis proteins, in addition to contacting components of the motor that determine the direction of flagellar rotation.</text>
</comment>
<name>U2EI81_9GAMM</name>
<evidence type="ECO:0000259" key="13">
    <source>
        <dbReference type="Pfam" id="PF14841"/>
    </source>
</evidence>
<comment type="subcellular location">
    <subcellularLocation>
        <location evidence="1 11">Bacterial flagellum basal body</location>
    </subcellularLocation>
    <subcellularLocation>
        <location evidence="2 11">Cell inner membrane</location>
        <topology evidence="2 11">Peripheral membrane protein</topology>
        <orientation evidence="2 11">Cytoplasmic side</orientation>
    </subcellularLocation>
</comment>
<reference evidence="15 16" key="1">
    <citation type="journal article" date="2011" name="J. Bacteriol.">
        <title>Genome sequence of Salinisphaera shabanensis, a gammaproteobacterium from the harsh, variable environment of the brine-seawater interface of the Shaban Deep in the Red Sea.</title>
        <authorList>
            <person name="Antunes A."/>
            <person name="Alam I."/>
            <person name="Bajic V.B."/>
            <person name="Stingl U."/>
        </authorList>
    </citation>
    <scope>NUCLEOTIDE SEQUENCE [LARGE SCALE GENOMIC DNA]</scope>
    <source>
        <strain evidence="15 16">E1L3A</strain>
    </source>
</reference>
<evidence type="ECO:0000256" key="11">
    <source>
        <dbReference type="PIRNR" id="PIRNR003161"/>
    </source>
</evidence>
<evidence type="ECO:0000256" key="5">
    <source>
        <dbReference type="ARBA" id="ARBA00022475"/>
    </source>
</evidence>
<dbReference type="PRINTS" id="PR00954">
    <property type="entry name" value="FLGMOTORFLIG"/>
</dbReference>
<evidence type="ECO:0000313" key="16">
    <source>
        <dbReference type="Proteomes" id="UP000006242"/>
    </source>
</evidence>
<dbReference type="PANTHER" id="PTHR30534:SF0">
    <property type="entry name" value="FLAGELLAR MOTOR SWITCH PROTEIN FLIG"/>
    <property type="match status" value="1"/>
</dbReference>
<protein>
    <recommendedName>
        <fullName evidence="4 11">Flagellar motor switch protein FliG</fullName>
    </recommendedName>
</protein>
<dbReference type="STRING" id="1033802.SSPSH_003377"/>
<dbReference type="EMBL" id="AFNV02000028">
    <property type="protein sequence ID" value="ERJ17790.1"/>
    <property type="molecule type" value="Genomic_DNA"/>
</dbReference>
<organism evidence="15 16">
    <name type="scientific">Salinisphaera shabanensis E1L3A</name>
    <dbReference type="NCBI Taxonomy" id="1033802"/>
    <lineage>
        <taxon>Bacteria</taxon>
        <taxon>Pseudomonadati</taxon>
        <taxon>Pseudomonadota</taxon>
        <taxon>Gammaproteobacteria</taxon>
        <taxon>Salinisphaerales</taxon>
        <taxon>Salinisphaeraceae</taxon>
        <taxon>Salinisphaera</taxon>
    </lineage>
</organism>